<sequence>MLSSLLYLSTARGVAAVIEEDSPGPPLLDQQATTARSSHRTDSLR</sequence>
<reference evidence="3 4" key="1">
    <citation type="submission" date="2018-01" db="EMBL/GenBank/DDBJ databases">
        <title>Comparison of the Chinese Bamboo Partridge and Red Junglefowl genome sequences highlights the importance of demography in genome evolution.</title>
        <authorList>
            <person name="Tiley G.P."/>
            <person name="Kimball R.T."/>
            <person name="Braun E.L."/>
            <person name="Burleigh J.G."/>
        </authorList>
    </citation>
    <scope>NUCLEOTIDE SEQUENCE [LARGE SCALE GENOMIC DNA]</scope>
    <source>
        <strain evidence="3">RTK389</strain>
        <tissue evidence="3">Blood</tissue>
    </source>
</reference>
<evidence type="ECO:0000313" key="4">
    <source>
        <dbReference type="Proteomes" id="UP000237246"/>
    </source>
</evidence>
<protein>
    <submittedName>
        <fullName evidence="3">Uncharacterized protein</fullName>
    </submittedName>
</protein>
<feature type="region of interest" description="Disordered" evidence="1">
    <location>
        <begin position="20"/>
        <end position="45"/>
    </location>
</feature>
<organism evidence="3 4">
    <name type="scientific">Bambusicola thoracicus</name>
    <name type="common">Chinese bamboo-partridge</name>
    <name type="synonym">Perdix thoracica</name>
    <dbReference type="NCBI Taxonomy" id="9083"/>
    <lineage>
        <taxon>Eukaryota</taxon>
        <taxon>Metazoa</taxon>
        <taxon>Chordata</taxon>
        <taxon>Craniata</taxon>
        <taxon>Vertebrata</taxon>
        <taxon>Euteleostomi</taxon>
        <taxon>Archelosauria</taxon>
        <taxon>Archosauria</taxon>
        <taxon>Dinosauria</taxon>
        <taxon>Saurischia</taxon>
        <taxon>Theropoda</taxon>
        <taxon>Coelurosauria</taxon>
        <taxon>Aves</taxon>
        <taxon>Neognathae</taxon>
        <taxon>Galloanserae</taxon>
        <taxon>Galliformes</taxon>
        <taxon>Phasianidae</taxon>
        <taxon>Perdicinae</taxon>
        <taxon>Bambusicola</taxon>
    </lineage>
</organism>
<dbReference type="EMBL" id="PPHD01108545">
    <property type="protein sequence ID" value="POI19140.1"/>
    <property type="molecule type" value="Genomic_DNA"/>
</dbReference>
<keyword evidence="4" id="KW-1185">Reference proteome</keyword>
<evidence type="ECO:0000313" key="3">
    <source>
        <dbReference type="EMBL" id="POI19140.1"/>
    </source>
</evidence>
<evidence type="ECO:0000256" key="1">
    <source>
        <dbReference type="SAM" id="MobiDB-lite"/>
    </source>
</evidence>
<accession>A0A2P4S4U7</accession>
<comment type="caution">
    <text evidence="3">The sequence shown here is derived from an EMBL/GenBank/DDBJ whole genome shotgun (WGS) entry which is preliminary data.</text>
</comment>
<dbReference type="AlphaFoldDB" id="A0A2P4S4U7"/>
<evidence type="ECO:0000256" key="2">
    <source>
        <dbReference type="SAM" id="SignalP"/>
    </source>
</evidence>
<feature type="signal peptide" evidence="2">
    <location>
        <begin position="1"/>
        <end position="16"/>
    </location>
</feature>
<dbReference type="Proteomes" id="UP000237246">
    <property type="component" value="Unassembled WGS sequence"/>
</dbReference>
<keyword evidence="2" id="KW-0732">Signal</keyword>
<feature type="chain" id="PRO_5015149330" evidence="2">
    <location>
        <begin position="17"/>
        <end position="45"/>
    </location>
</feature>
<gene>
    <name evidence="3" type="ORF">CIB84_017116</name>
</gene>
<name>A0A2P4S4U7_BAMTH</name>
<proteinExistence type="predicted"/>